<reference evidence="1" key="2">
    <citation type="submission" date="2022-10" db="EMBL/GenBank/DDBJ databases">
        <authorList>
            <consortium name="ENA_rothamsted_submissions"/>
            <consortium name="culmorum"/>
            <person name="King R."/>
        </authorList>
    </citation>
    <scope>NUCLEOTIDE SEQUENCE</scope>
</reference>
<protein>
    <recommendedName>
        <fullName evidence="3">Retrotransposon gag domain-containing protein</fullName>
    </recommendedName>
</protein>
<dbReference type="PANTHER" id="PTHR33198">
    <property type="entry name" value="ANK_REP_REGION DOMAIN-CONTAINING PROTEIN-RELATED"/>
    <property type="match status" value="1"/>
</dbReference>
<reference evidence="1" key="1">
    <citation type="submission" date="2022-01" db="EMBL/GenBank/DDBJ databases">
        <authorList>
            <person name="King R."/>
        </authorList>
    </citation>
    <scope>NUCLEOTIDE SEQUENCE</scope>
</reference>
<evidence type="ECO:0000313" key="1">
    <source>
        <dbReference type="EMBL" id="CAG9818256.1"/>
    </source>
</evidence>
<dbReference type="OrthoDB" id="8061005at2759"/>
<evidence type="ECO:0008006" key="3">
    <source>
        <dbReference type="Google" id="ProtNLM"/>
    </source>
</evidence>
<proteinExistence type="predicted"/>
<evidence type="ECO:0000313" key="2">
    <source>
        <dbReference type="Proteomes" id="UP001153737"/>
    </source>
</evidence>
<organism evidence="1 2">
    <name type="scientific">Phaedon cochleariae</name>
    <name type="common">Mustard beetle</name>
    <dbReference type="NCBI Taxonomy" id="80249"/>
    <lineage>
        <taxon>Eukaryota</taxon>
        <taxon>Metazoa</taxon>
        <taxon>Ecdysozoa</taxon>
        <taxon>Arthropoda</taxon>
        <taxon>Hexapoda</taxon>
        <taxon>Insecta</taxon>
        <taxon>Pterygota</taxon>
        <taxon>Neoptera</taxon>
        <taxon>Endopterygota</taxon>
        <taxon>Coleoptera</taxon>
        <taxon>Polyphaga</taxon>
        <taxon>Cucujiformia</taxon>
        <taxon>Chrysomeloidea</taxon>
        <taxon>Chrysomelidae</taxon>
        <taxon>Chrysomelinae</taxon>
        <taxon>Chrysomelini</taxon>
        <taxon>Phaedon</taxon>
    </lineage>
</organism>
<dbReference type="EMBL" id="OU896723">
    <property type="protein sequence ID" value="CAG9818256.1"/>
    <property type="molecule type" value="Genomic_DNA"/>
</dbReference>
<dbReference type="AlphaFoldDB" id="A0A9N9SIF9"/>
<sequence length="167" mass="18937">MATAAVAARPPREMSFDGNLGASWEFFIQKFEIYLLAARLDKETEEYKAVVFLNTVGDGVIKIYNNLEFQAAGDRQKYSVITQKLNEYFIPAKNVTFERNVFFTRNMRSEETIDEYCNDLRSVIQIASVVHTIKPNVKTVSVKKKLVSAIAVEETIQGIGLSVQQKM</sequence>
<name>A0A9N9SIF9_PHACE</name>
<gene>
    <name evidence="1" type="ORF">PHAECO_LOCUS5856</name>
</gene>
<dbReference type="Proteomes" id="UP001153737">
    <property type="component" value="Chromosome 17"/>
</dbReference>
<accession>A0A9N9SIF9</accession>
<keyword evidence="2" id="KW-1185">Reference proteome</keyword>